<reference evidence="16" key="1">
    <citation type="submission" date="2025-08" db="UniProtKB">
        <authorList>
            <consortium name="RefSeq"/>
        </authorList>
    </citation>
    <scope>IDENTIFICATION</scope>
    <source>
        <tissue evidence="16">Leukocyte</tissue>
    </source>
</reference>
<evidence type="ECO:0000313" key="15">
    <source>
        <dbReference type="Proteomes" id="UP001732720"/>
    </source>
</evidence>
<dbReference type="Pfam" id="PF05296">
    <property type="entry name" value="TAS2R"/>
    <property type="match status" value="1"/>
</dbReference>
<dbReference type="Proteomes" id="UP001732720">
    <property type="component" value="Chromosome 2"/>
</dbReference>
<evidence type="ECO:0000256" key="3">
    <source>
        <dbReference type="ARBA" id="ARBA00022480"/>
    </source>
</evidence>
<evidence type="ECO:0000256" key="10">
    <source>
        <dbReference type="ARBA" id="ARBA00023224"/>
    </source>
</evidence>
<feature type="transmembrane region" description="Helical" evidence="14">
    <location>
        <begin position="58"/>
        <end position="83"/>
    </location>
</feature>
<organism evidence="16">
    <name type="scientific">Castor canadensis</name>
    <name type="common">American beaver</name>
    <dbReference type="NCBI Taxonomy" id="51338"/>
    <lineage>
        <taxon>Eukaryota</taxon>
        <taxon>Metazoa</taxon>
        <taxon>Chordata</taxon>
        <taxon>Craniata</taxon>
        <taxon>Vertebrata</taxon>
        <taxon>Euteleostomi</taxon>
        <taxon>Mammalia</taxon>
        <taxon>Eutheria</taxon>
        <taxon>Euarchontoglires</taxon>
        <taxon>Glires</taxon>
        <taxon>Rodentia</taxon>
        <taxon>Castorimorpha</taxon>
        <taxon>Castoridae</taxon>
        <taxon>Castor</taxon>
    </lineage>
</organism>
<evidence type="ECO:0000313" key="16">
    <source>
        <dbReference type="RefSeq" id="XP_020036696.1"/>
    </source>
</evidence>
<dbReference type="GO" id="GO:0016020">
    <property type="term" value="C:membrane"/>
    <property type="evidence" value="ECO:0007669"/>
    <property type="project" value="UniProtKB-SubCell"/>
</dbReference>
<comment type="subcellular location">
    <subcellularLocation>
        <location evidence="1 13">Membrane</location>
        <topology evidence="1 13">Multi-pass membrane protein</topology>
    </subcellularLocation>
</comment>
<dbReference type="FunFam" id="1.20.1070.10:FF:000055">
    <property type="entry name" value="Taste receptor type 2"/>
    <property type="match status" value="1"/>
</dbReference>
<dbReference type="SUPFAM" id="SSF81321">
    <property type="entry name" value="Family A G protein-coupled receptor-like"/>
    <property type="match status" value="1"/>
</dbReference>
<evidence type="ECO:0000256" key="4">
    <source>
        <dbReference type="ARBA" id="ARBA00022606"/>
    </source>
</evidence>
<feature type="transmembrane region" description="Helical" evidence="14">
    <location>
        <begin position="277"/>
        <end position="298"/>
    </location>
</feature>
<dbReference type="InterPro" id="IPR007960">
    <property type="entry name" value="TAS2R"/>
</dbReference>
<accession>A0A8B7VXN5</accession>
<keyword evidence="15" id="KW-1185">Reference proteome</keyword>
<evidence type="ECO:0000256" key="2">
    <source>
        <dbReference type="ARBA" id="ARBA00007376"/>
    </source>
</evidence>
<feature type="transmembrane region" description="Helical" evidence="14">
    <location>
        <begin position="196"/>
        <end position="218"/>
    </location>
</feature>
<evidence type="ECO:0000256" key="11">
    <source>
        <dbReference type="ARBA" id="ARBA00025304"/>
    </source>
</evidence>
<evidence type="ECO:0000256" key="14">
    <source>
        <dbReference type="SAM" id="Phobius"/>
    </source>
</evidence>
<evidence type="ECO:0000256" key="1">
    <source>
        <dbReference type="ARBA" id="ARBA00004141"/>
    </source>
</evidence>
<protein>
    <recommendedName>
        <fullName evidence="13">Taste receptor type 2</fullName>
    </recommendedName>
</protein>
<keyword evidence="5 13" id="KW-0812">Transmembrane</keyword>
<gene>
    <name evidence="16" type="primary">Tas2r40</name>
</gene>
<feature type="transmembrane region" description="Helical" evidence="14">
    <location>
        <begin position="95"/>
        <end position="121"/>
    </location>
</feature>
<keyword evidence="3 13" id="KW-0919">Taste</keyword>
<dbReference type="KEGG" id="ccan:109697478"/>
<evidence type="ECO:0000256" key="8">
    <source>
        <dbReference type="ARBA" id="ARBA00023136"/>
    </source>
</evidence>
<feature type="transmembrane region" description="Helical" evidence="14">
    <location>
        <begin position="253"/>
        <end position="271"/>
    </location>
</feature>
<dbReference type="Gene3D" id="1.20.1070.10">
    <property type="entry name" value="Rhodopsin 7-helix transmembrane proteins"/>
    <property type="match status" value="1"/>
</dbReference>
<dbReference type="GO" id="GO:0033038">
    <property type="term" value="F:bitter taste receptor activity"/>
    <property type="evidence" value="ECO:0007669"/>
    <property type="project" value="InterPro"/>
</dbReference>
<keyword evidence="8 13" id="KW-0472">Membrane</keyword>
<feature type="transmembrane region" description="Helical" evidence="14">
    <location>
        <begin position="141"/>
        <end position="160"/>
    </location>
</feature>
<dbReference type="GeneID" id="109697478"/>
<dbReference type="PANTHER" id="PTHR11394:SF47">
    <property type="entry name" value="TASTE RECEPTOR TYPE 2 MEMBER 40"/>
    <property type="match status" value="1"/>
</dbReference>
<dbReference type="CTD" id="259286"/>
<dbReference type="PANTHER" id="PTHR11394">
    <property type="entry name" value="TASTE RECEPTOR TYPE 2"/>
    <property type="match status" value="1"/>
</dbReference>
<sequence length="323" mass="37080">MAIVTTGATDKDASKFKTGFALVLCGMECLIGIIGNCFITAIYGAEWFREKRLPSGDCLMLMLSFSRILLQIWIILEIIYSLLFRVPYNQKTIYIIFKAVTVFLNYSNLWFAAWLNVFYCLKIANFTHPLFFMMKRKIIELMPQLVSLSIFVSFYLSTLFSRDIFNAYVNTSIPVPFSNSTEKKYISETNLISLAFLYYMGVLVPLTMFILAATLLIFSLKRHTQNMENNATGSRDPSMEAHLGAIKSTSYSLILYIINALAQFISLSSIFDTYSFWNILCTFVMIAYPAGHSVHLILRNPGLRRAWIRFQHQVHLYFKGQAQ</sequence>
<proteinExistence type="inferred from homology"/>
<keyword evidence="9 13" id="KW-0675">Receptor</keyword>
<evidence type="ECO:0000256" key="12">
    <source>
        <dbReference type="RuleBase" id="RU004423"/>
    </source>
</evidence>
<evidence type="ECO:0000256" key="13">
    <source>
        <dbReference type="RuleBase" id="RU004424"/>
    </source>
</evidence>
<evidence type="ECO:0000256" key="5">
    <source>
        <dbReference type="ARBA" id="ARBA00022692"/>
    </source>
</evidence>
<evidence type="ECO:0000256" key="9">
    <source>
        <dbReference type="ARBA" id="ARBA00023170"/>
    </source>
</evidence>
<keyword evidence="4 13" id="KW-0716">Sensory transduction</keyword>
<dbReference type="RefSeq" id="XP_020036696.1">
    <property type="nucleotide sequence ID" value="XM_020181107.1"/>
</dbReference>
<keyword evidence="7 13" id="KW-0297">G-protein coupled receptor</keyword>
<keyword evidence="6 14" id="KW-1133">Transmembrane helix</keyword>
<feature type="transmembrane region" description="Helical" evidence="14">
    <location>
        <begin position="20"/>
        <end position="46"/>
    </location>
</feature>
<dbReference type="GO" id="GO:0004930">
    <property type="term" value="F:G protein-coupled receptor activity"/>
    <property type="evidence" value="ECO:0007669"/>
    <property type="project" value="UniProtKB-KW"/>
</dbReference>
<name>A0A8B7VXN5_CASCN</name>
<comment type="function">
    <text evidence="11">Gustducin-coupled receptor implicated in the perception of bitter compounds in the oral cavity and the gastrointestinal tract. Signals through PLCB2 and the calcium-regulated cation channel TRPM5.</text>
</comment>
<evidence type="ECO:0000256" key="6">
    <source>
        <dbReference type="ARBA" id="ARBA00022989"/>
    </source>
</evidence>
<dbReference type="RefSeq" id="XP_020036696.1">
    <property type="nucleotide sequence ID" value="XM_020181107.2"/>
</dbReference>
<keyword evidence="10 13" id="KW-0807">Transducer</keyword>
<dbReference type="AlphaFoldDB" id="A0A8B7VXN5"/>
<evidence type="ECO:0000256" key="7">
    <source>
        <dbReference type="ARBA" id="ARBA00023040"/>
    </source>
</evidence>
<comment type="similarity">
    <text evidence="2 12">Belongs to the G-protein coupled receptor T2R family.</text>
</comment>
<dbReference type="OrthoDB" id="8876749at2759"/>